<reference evidence="3 4" key="1">
    <citation type="submission" date="2019-10" db="EMBL/GenBank/DDBJ databases">
        <authorList>
            <person name="Palmer J.M."/>
        </authorList>
    </citation>
    <scope>NUCLEOTIDE SEQUENCE [LARGE SCALE GENOMIC DNA]</scope>
    <source>
        <strain evidence="3 4">TWF694</strain>
    </source>
</reference>
<evidence type="ECO:0000256" key="2">
    <source>
        <dbReference type="SAM" id="Phobius"/>
    </source>
</evidence>
<accession>A0AAV9XQE7</accession>
<feature type="transmembrane region" description="Helical" evidence="2">
    <location>
        <begin position="186"/>
        <end position="209"/>
    </location>
</feature>
<gene>
    <name evidence="3" type="ORF">TWF694_007062</name>
</gene>
<feature type="compositionally biased region" description="Polar residues" evidence="1">
    <location>
        <begin position="67"/>
        <end position="80"/>
    </location>
</feature>
<keyword evidence="2" id="KW-0472">Membrane</keyword>
<comment type="caution">
    <text evidence="3">The sequence shown here is derived from an EMBL/GenBank/DDBJ whole genome shotgun (WGS) entry which is preliminary data.</text>
</comment>
<protein>
    <submittedName>
        <fullName evidence="3">Uncharacterized protein</fullName>
    </submittedName>
</protein>
<organism evidence="3 4">
    <name type="scientific">Orbilia ellipsospora</name>
    <dbReference type="NCBI Taxonomy" id="2528407"/>
    <lineage>
        <taxon>Eukaryota</taxon>
        <taxon>Fungi</taxon>
        <taxon>Dikarya</taxon>
        <taxon>Ascomycota</taxon>
        <taxon>Pezizomycotina</taxon>
        <taxon>Orbiliomycetes</taxon>
        <taxon>Orbiliales</taxon>
        <taxon>Orbiliaceae</taxon>
        <taxon>Orbilia</taxon>
    </lineage>
</organism>
<keyword evidence="4" id="KW-1185">Reference proteome</keyword>
<feature type="region of interest" description="Disordered" evidence="1">
    <location>
        <begin position="23"/>
        <end position="80"/>
    </location>
</feature>
<feature type="compositionally biased region" description="Low complexity" evidence="1">
    <location>
        <begin position="211"/>
        <end position="227"/>
    </location>
</feature>
<sequence>MEVNHEAMRRAGTPATVAYTENSAMEHDPSSAPQIMDSTSNPPMSFRSGAVPDQYESYPEVMPPQGPASSSVYTYSGQSPLQPQSYEGYQKESPHIAPQNQPLMQNIPGGQYSNGPMPVEAGKTYYQPTYGVSQHPPPTPYSNTNTLVPADGAVHHGKVGNTLPPPAAYSPPGEERKILGLKRKTFWIVLVIVIIVIIAAVGGAVGGILGSKKSNNKSNNNGSTSGASSGGNNNGTSSTGFTPFALTTGVRTLNLKYQQDSGSCNDPQHADGGGLVNCYATSQYTVRVDGSLTAGYTLSSVSVQGSAFSNIKGTPPTTDDPTKDGSAWLFEVTFTAGGTCGTDRITRYALGTKDYIYAVGEVFTLQESCVFTTGVTYAQGTSCTCVGISTTVS</sequence>
<dbReference type="AlphaFoldDB" id="A0AAV9XQE7"/>
<evidence type="ECO:0000256" key="1">
    <source>
        <dbReference type="SAM" id="MobiDB-lite"/>
    </source>
</evidence>
<name>A0AAV9XQE7_9PEZI</name>
<keyword evidence="2" id="KW-0812">Transmembrane</keyword>
<proteinExistence type="predicted"/>
<dbReference type="Proteomes" id="UP001365542">
    <property type="component" value="Unassembled WGS sequence"/>
</dbReference>
<feature type="compositionally biased region" description="Polar residues" evidence="1">
    <location>
        <begin position="31"/>
        <end position="43"/>
    </location>
</feature>
<feature type="region of interest" description="Disordered" evidence="1">
    <location>
        <begin position="211"/>
        <end position="240"/>
    </location>
</feature>
<evidence type="ECO:0000313" key="4">
    <source>
        <dbReference type="Proteomes" id="UP001365542"/>
    </source>
</evidence>
<evidence type="ECO:0000313" key="3">
    <source>
        <dbReference type="EMBL" id="KAK6543142.1"/>
    </source>
</evidence>
<keyword evidence="2" id="KW-1133">Transmembrane helix</keyword>
<dbReference type="EMBL" id="JAVHJO010000002">
    <property type="protein sequence ID" value="KAK6543142.1"/>
    <property type="molecule type" value="Genomic_DNA"/>
</dbReference>